<reference evidence="1" key="1">
    <citation type="submission" date="2018-02" db="EMBL/GenBank/DDBJ databases">
        <title>Rhizophora mucronata_Transcriptome.</title>
        <authorList>
            <person name="Meera S.P."/>
            <person name="Sreeshan A."/>
            <person name="Augustine A."/>
        </authorList>
    </citation>
    <scope>NUCLEOTIDE SEQUENCE</scope>
    <source>
        <tissue evidence="1">Leaf</tissue>
    </source>
</reference>
<organism evidence="1">
    <name type="scientific">Rhizophora mucronata</name>
    <name type="common">Asiatic mangrove</name>
    <dbReference type="NCBI Taxonomy" id="61149"/>
    <lineage>
        <taxon>Eukaryota</taxon>
        <taxon>Viridiplantae</taxon>
        <taxon>Streptophyta</taxon>
        <taxon>Embryophyta</taxon>
        <taxon>Tracheophyta</taxon>
        <taxon>Spermatophyta</taxon>
        <taxon>Magnoliopsida</taxon>
        <taxon>eudicotyledons</taxon>
        <taxon>Gunneridae</taxon>
        <taxon>Pentapetalae</taxon>
        <taxon>rosids</taxon>
        <taxon>fabids</taxon>
        <taxon>Malpighiales</taxon>
        <taxon>Rhizophoraceae</taxon>
        <taxon>Rhizophora</taxon>
    </lineage>
</organism>
<evidence type="ECO:0000313" key="1">
    <source>
        <dbReference type="EMBL" id="MBX46869.1"/>
    </source>
</evidence>
<name>A0A2P2NWS7_RHIMU</name>
<dbReference type="EMBL" id="GGEC01066385">
    <property type="protein sequence ID" value="MBX46869.1"/>
    <property type="molecule type" value="Transcribed_RNA"/>
</dbReference>
<accession>A0A2P2NWS7</accession>
<protein>
    <submittedName>
        <fullName evidence="1">Uncharacterized protein</fullName>
    </submittedName>
</protein>
<dbReference type="AlphaFoldDB" id="A0A2P2NWS7"/>
<sequence>MTITTSKSSHVLIQYTVYVQDPMKITALYLQPQCPLISMTTTY</sequence>
<proteinExistence type="predicted"/>